<organism evidence="2 3">
    <name type="scientific">Aureicoccus marinus</name>
    <dbReference type="NCBI Taxonomy" id="754435"/>
    <lineage>
        <taxon>Bacteria</taxon>
        <taxon>Pseudomonadati</taxon>
        <taxon>Bacteroidota</taxon>
        <taxon>Flavobacteriia</taxon>
        <taxon>Flavobacteriales</taxon>
        <taxon>Flavobacteriaceae</taxon>
        <taxon>Aureicoccus</taxon>
    </lineage>
</organism>
<name>A0A2S7T6R6_9FLAO</name>
<evidence type="ECO:0000313" key="2">
    <source>
        <dbReference type="EMBL" id="PQJ15374.1"/>
    </source>
</evidence>
<sequence>MSLEEDVRKFLPSIYPKVKETIKLRHLLNHTSGIRDIYDLLSIQNKPWWKQVGFDVEDAMELVEKQEELAFTPGFKYTYSNTGYLLLTQVIEKISGQDFHDYSKAFFQKMGMNNTEFLKNYMLVIPNKAVPYVKWGQNSPWKEYPMLTSLYGDGFLFTTLPDMLTFEAVIQKAKQNNNQLLLQSQQAIPNSEVQTYGYGLKLFDRLNYSARHHDGSTGAYHSESLRFPEQNLTVFVMGNNGNQWSGSFTEAVAKMILPKKEMELNYDARLSTIENSGSAPVVGQYLSRGNYTMRIEEKDGKYTWHNANNRPLELVKESESVLAFTDGSGEKLGFTADQMLYFYPNGKVSEYNRLHIPKPTAAELESYTGKYYSSELDFTFRIEYKDGKLLYIEGKDDTEEMDIVNREEILAQDYILKVQRDAFDRVVGLRLTISRVQNNLFVKKTKLQFQPKAQLADGSIQVTTIGGAKNDPSQILLTKNKPNGNEIWNKRFGGKSYDKASSILSLKDGYLIVGSTSSFGNGNYDMFVIKTDLKGNKLWQETYGEFANEYGYSAEETDQGYIIKGTKQDFETYATNNPKSYKVNVWYVTIDKHGKELSNTLLEEID</sequence>
<dbReference type="AlphaFoldDB" id="A0A2S7T6R6"/>
<dbReference type="OrthoDB" id="1522765at2"/>
<dbReference type="SUPFAM" id="SSF56601">
    <property type="entry name" value="beta-lactamase/transpeptidase-like"/>
    <property type="match status" value="1"/>
</dbReference>
<dbReference type="PANTHER" id="PTHR46825:SF9">
    <property type="entry name" value="BETA-LACTAMASE-RELATED DOMAIN-CONTAINING PROTEIN"/>
    <property type="match status" value="1"/>
</dbReference>
<comment type="caution">
    <text evidence="2">The sequence shown here is derived from an EMBL/GenBank/DDBJ whole genome shotgun (WGS) entry which is preliminary data.</text>
</comment>
<keyword evidence="3" id="KW-1185">Reference proteome</keyword>
<dbReference type="InterPro" id="IPR012338">
    <property type="entry name" value="Beta-lactam/transpept-like"/>
</dbReference>
<feature type="domain" description="Beta-lactamase-related" evidence="1">
    <location>
        <begin position="2"/>
        <end position="240"/>
    </location>
</feature>
<dbReference type="Gene3D" id="3.40.710.10">
    <property type="entry name" value="DD-peptidase/beta-lactamase superfamily"/>
    <property type="match status" value="1"/>
</dbReference>
<gene>
    <name evidence="2" type="ORF">BST99_06140</name>
</gene>
<dbReference type="InterPro" id="IPR050491">
    <property type="entry name" value="AmpC-like"/>
</dbReference>
<proteinExistence type="predicted"/>
<dbReference type="EMBL" id="MQVX01000001">
    <property type="protein sequence ID" value="PQJ15374.1"/>
    <property type="molecule type" value="Genomic_DNA"/>
</dbReference>
<dbReference type="InterPro" id="IPR001466">
    <property type="entry name" value="Beta-lactam-related"/>
</dbReference>
<evidence type="ECO:0000259" key="1">
    <source>
        <dbReference type="Pfam" id="PF00144"/>
    </source>
</evidence>
<dbReference type="Pfam" id="PF00144">
    <property type="entry name" value="Beta-lactamase"/>
    <property type="match status" value="1"/>
</dbReference>
<reference evidence="3" key="1">
    <citation type="submission" date="2016-11" db="EMBL/GenBank/DDBJ databases">
        <title>Trade-off between light-utilization and light-protection in marine flavobacteria.</title>
        <authorList>
            <person name="Kumagai Y."/>
            <person name="Yoshizawa S."/>
            <person name="Kogure K."/>
        </authorList>
    </citation>
    <scope>NUCLEOTIDE SEQUENCE [LARGE SCALE GENOMIC DNA]</scope>
    <source>
        <strain evidence="3">SG-18</strain>
    </source>
</reference>
<dbReference type="GO" id="GO:0016787">
    <property type="term" value="F:hydrolase activity"/>
    <property type="evidence" value="ECO:0007669"/>
    <property type="project" value="UniProtKB-KW"/>
</dbReference>
<dbReference type="Proteomes" id="UP000239366">
    <property type="component" value="Unassembled WGS sequence"/>
</dbReference>
<evidence type="ECO:0000313" key="3">
    <source>
        <dbReference type="Proteomes" id="UP000239366"/>
    </source>
</evidence>
<protein>
    <submittedName>
        <fullName evidence="2">Serine hydrolase</fullName>
    </submittedName>
</protein>
<dbReference type="PANTHER" id="PTHR46825">
    <property type="entry name" value="D-ALANYL-D-ALANINE-CARBOXYPEPTIDASE/ENDOPEPTIDASE AMPH"/>
    <property type="match status" value="1"/>
</dbReference>
<keyword evidence="2" id="KW-0378">Hydrolase</keyword>
<accession>A0A2S7T6R6</accession>